<feature type="region of interest" description="Disordered" evidence="1">
    <location>
        <begin position="1"/>
        <end position="53"/>
    </location>
</feature>
<organism evidence="2">
    <name type="scientific">Aspergillus niger</name>
    <dbReference type="NCBI Taxonomy" id="5061"/>
    <lineage>
        <taxon>Eukaryota</taxon>
        <taxon>Fungi</taxon>
        <taxon>Dikarya</taxon>
        <taxon>Ascomycota</taxon>
        <taxon>Pezizomycotina</taxon>
        <taxon>Eurotiomycetes</taxon>
        <taxon>Eurotiomycetidae</taxon>
        <taxon>Eurotiales</taxon>
        <taxon>Aspergillaceae</taxon>
        <taxon>Aspergillus</taxon>
        <taxon>Aspergillus subgen. Circumdati</taxon>
    </lineage>
</organism>
<evidence type="ECO:0000313" key="2">
    <source>
        <dbReference type="RefSeq" id="XP_059604432.1"/>
    </source>
</evidence>
<sequence>MLRVACMSSTSKEDAQTTMRLSRTPSHSGLLPGAGAGNISLGTLESAGRATSG</sequence>
<reference evidence="2" key="2">
    <citation type="submission" date="2025-08" db="UniProtKB">
        <authorList>
            <consortium name="RefSeq"/>
        </authorList>
    </citation>
    <scope>IDENTIFICATION</scope>
</reference>
<name>A0AAJ8E2C3_ASPNG</name>
<accession>A0AAJ8E2C3</accession>
<dbReference type="VEuPathDB" id="FungiDB:An12g04080"/>
<proteinExistence type="predicted"/>
<feature type="compositionally biased region" description="Polar residues" evidence="1">
    <location>
        <begin position="16"/>
        <end position="27"/>
    </location>
</feature>
<dbReference type="AlphaFoldDB" id="A0AAJ8E2C3"/>
<dbReference type="GeneID" id="84592547"/>
<dbReference type="KEGG" id="ang:An12g04080"/>
<protein>
    <submittedName>
        <fullName evidence="2">Uncharacterized protein</fullName>
    </submittedName>
</protein>
<evidence type="ECO:0000256" key="1">
    <source>
        <dbReference type="SAM" id="MobiDB-lite"/>
    </source>
</evidence>
<gene>
    <name evidence="2" type="ORF">An12g04080</name>
</gene>
<dbReference type="RefSeq" id="XP_059604432.1">
    <property type="nucleotide sequence ID" value="XM_059750835.1"/>
</dbReference>
<reference evidence="2" key="1">
    <citation type="submission" date="2025-02" db="EMBL/GenBank/DDBJ databases">
        <authorList>
            <consortium name="NCBI Genome Project"/>
        </authorList>
    </citation>
    <scope>NUCLEOTIDE SEQUENCE</scope>
</reference>